<accession>A0A4R8M5G6</accession>
<keyword evidence="2" id="KW-1133">Transmembrane helix</keyword>
<keyword evidence="2" id="KW-0812">Transmembrane</keyword>
<dbReference type="AlphaFoldDB" id="A0A4R8M5G6"/>
<dbReference type="PROSITE" id="PS51724">
    <property type="entry name" value="SPOR"/>
    <property type="match status" value="1"/>
</dbReference>
<dbReference type="Gene3D" id="3.30.70.1070">
    <property type="entry name" value="Sporulation related repeat"/>
    <property type="match status" value="1"/>
</dbReference>
<keyword evidence="2" id="KW-0472">Membrane</keyword>
<dbReference type="GO" id="GO:0032506">
    <property type="term" value="P:cytokinetic process"/>
    <property type="evidence" value="ECO:0007669"/>
    <property type="project" value="TreeGrafter"/>
</dbReference>
<organism evidence="4 5">
    <name type="scientific">Aminivibrio pyruvatiphilus</name>
    <dbReference type="NCBI Taxonomy" id="1005740"/>
    <lineage>
        <taxon>Bacteria</taxon>
        <taxon>Thermotogati</taxon>
        <taxon>Synergistota</taxon>
        <taxon>Synergistia</taxon>
        <taxon>Synergistales</taxon>
        <taxon>Aminobacteriaceae</taxon>
        <taxon>Aminivibrio</taxon>
    </lineage>
</organism>
<dbReference type="PANTHER" id="PTHR38687:SF1">
    <property type="entry name" value="CELL DIVISION PROTEIN DEDD"/>
    <property type="match status" value="1"/>
</dbReference>
<dbReference type="InterPro" id="IPR052521">
    <property type="entry name" value="Cell_div_SPOR-domain"/>
</dbReference>
<protein>
    <submittedName>
        <fullName evidence="4">Sporulation related protein</fullName>
    </submittedName>
</protein>
<evidence type="ECO:0000313" key="4">
    <source>
        <dbReference type="EMBL" id="TDY56071.1"/>
    </source>
</evidence>
<dbReference type="OrthoDB" id="6441at2"/>
<dbReference type="GO" id="GO:0032153">
    <property type="term" value="C:cell division site"/>
    <property type="evidence" value="ECO:0007669"/>
    <property type="project" value="TreeGrafter"/>
</dbReference>
<evidence type="ECO:0000259" key="3">
    <source>
        <dbReference type="PROSITE" id="PS51724"/>
    </source>
</evidence>
<proteinExistence type="predicted"/>
<feature type="compositionally biased region" description="Polar residues" evidence="1">
    <location>
        <begin position="101"/>
        <end position="111"/>
    </location>
</feature>
<evidence type="ECO:0000313" key="5">
    <source>
        <dbReference type="Proteomes" id="UP000295066"/>
    </source>
</evidence>
<dbReference type="Pfam" id="PF05036">
    <property type="entry name" value="SPOR"/>
    <property type="match status" value="1"/>
</dbReference>
<dbReference type="GO" id="GO:0030428">
    <property type="term" value="C:cell septum"/>
    <property type="evidence" value="ECO:0007669"/>
    <property type="project" value="TreeGrafter"/>
</dbReference>
<dbReference type="GO" id="GO:0042834">
    <property type="term" value="F:peptidoglycan binding"/>
    <property type="evidence" value="ECO:0007669"/>
    <property type="project" value="InterPro"/>
</dbReference>
<dbReference type="Proteomes" id="UP000295066">
    <property type="component" value="Unassembled WGS sequence"/>
</dbReference>
<dbReference type="SUPFAM" id="SSF110997">
    <property type="entry name" value="Sporulation related repeat"/>
    <property type="match status" value="1"/>
</dbReference>
<name>A0A4R8M5G6_9BACT</name>
<dbReference type="InterPro" id="IPR036680">
    <property type="entry name" value="SPOR-like_sf"/>
</dbReference>
<feature type="domain" description="SPOR" evidence="3">
    <location>
        <begin position="148"/>
        <end position="227"/>
    </location>
</feature>
<evidence type="ECO:0000256" key="1">
    <source>
        <dbReference type="SAM" id="MobiDB-lite"/>
    </source>
</evidence>
<feature type="region of interest" description="Disordered" evidence="1">
    <location>
        <begin position="54"/>
        <end position="89"/>
    </location>
</feature>
<keyword evidence="5" id="KW-1185">Reference proteome</keyword>
<sequence length="227" mass="23385">MSTRESRRLKEKRSMIPFGDIMLPVIGLVAVGLLIVGVKLFFLSGPKNPGYSPISPTVPAASRQETPQPAPVSSKPAAPSRPPVPDNHAVLAAPVGASQPVTVVSSPSGTKSSPVASPPAAQPGQKTPAPSPSKPAARQPAPPSPPPSAANSRWGVQIGSFTARDGAETVRQQAARAGFSSFITSALVNGKTYFRVTVPAGNDRQQADNLAGKLTKAGFPVFVVGMR</sequence>
<dbReference type="EMBL" id="SORI01000019">
    <property type="protein sequence ID" value="TDY56071.1"/>
    <property type="molecule type" value="Genomic_DNA"/>
</dbReference>
<comment type="caution">
    <text evidence="4">The sequence shown here is derived from an EMBL/GenBank/DDBJ whole genome shotgun (WGS) entry which is preliminary data.</text>
</comment>
<dbReference type="PANTHER" id="PTHR38687">
    <property type="entry name" value="CELL DIVISION PROTEIN DEDD-RELATED"/>
    <property type="match status" value="1"/>
</dbReference>
<reference evidence="4 5" key="1">
    <citation type="submission" date="2019-03" db="EMBL/GenBank/DDBJ databases">
        <title>Genomic Encyclopedia of Type Strains, Phase IV (KMG-IV): sequencing the most valuable type-strain genomes for metagenomic binning, comparative biology and taxonomic classification.</title>
        <authorList>
            <person name="Goeker M."/>
        </authorList>
    </citation>
    <scope>NUCLEOTIDE SEQUENCE [LARGE SCALE GENOMIC DNA]</scope>
    <source>
        <strain evidence="4 5">DSM 25964</strain>
    </source>
</reference>
<evidence type="ECO:0000256" key="2">
    <source>
        <dbReference type="SAM" id="Phobius"/>
    </source>
</evidence>
<gene>
    <name evidence="4" type="ORF">C8D99_11918</name>
</gene>
<dbReference type="InterPro" id="IPR007730">
    <property type="entry name" value="SPOR-like_dom"/>
</dbReference>
<feature type="region of interest" description="Disordered" evidence="1">
    <location>
        <begin position="101"/>
        <end position="153"/>
    </location>
</feature>
<feature type="transmembrane region" description="Helical" evidence="2">
    <location>
        <begin position="21"/>
        <end position="42"/>
    </location>
</feature>